<dbReference type="PROSITE" id="PS51257">
    <property type="entry name" value="PROKAR_LIPOPROTEIN"/>
    <property type="match status" value="1"/>
</dbReference>
<protein>
    <recommendedName>
        <fullName evidence="2">Lipoprotein</fullName>
    </recommendedName>
</protein>
<dbReference type="EMBL" id="LN853664">
    <property type="protein sequence ID" value="CRY96418.1"/>
    <property type="molecule type" value="Genomic_DNA"/>
</dbReference>
<evidence type="ECO:0008006" key="2">
    <source>
        <dbReference type="Google" id="ProtNLM"/>
    </source>
</evidence>
<organism evidence="1">
    <name type="scientific">uncultured prokaryote</name>
    <dbReference type="NCBI Taxonomy" id="198431"/>
    <lineage>
        <taxon>unclassified sequences</taxon>
        <taxon>environmental samples</taxon>
    </lineage>
</organism>
<name>A0A0H5Q3F9_9ZZZZ</name>
<proteinExistence type="predicted"/>
<accession>A0A0H5Q3F9</accession>
<reference evidence="1" key="2">
    <citation type="submission" date="2015-07" db="EMBL/GenBank/DDBJ databases">
        <title>Plasmids, circular viruses and viroids from rat gut.</title>
        <authorList>
            <person name="Jorgensen T.J."/>
            <person name="Hansen M.A."/>
            <person name="Xu Z."/>
            <person name="Tabak M.A."/>
            <person name="Sorensen S.J."/>
            <person name="Hansen L.H."/>
        </authorList>
    </citation>
    <scope>NUCLEOTIDE SEQUENCE</scope>
    <source>
        <strain evidence="1">RGFK1083</strain>
    </source>
</reference>
<reference evidence="1" key="1">
    <citation type="submission" date="2015-06" db="EMBL/GenBank/DDBJ databases">
        <authorList>
            <person name="Joergensen T."/>
        </authorList>
    </citation>
    <scope>NUCLEOTIDE SEQUENCE</scope>
    <source>
        <strain evidence="1">RGFK1083</strain>
    </source>
</reference>
<sequence length="193" mass="20053">MRKCLVCVLMTTLLLAGCGGAGVSEAEELALTVRGEYLAMTGCAARAEVTADYGRRVYRYGMAVAVTEQETVLTLTAPETVAGLSARLDGEESLLEFDGVSVETGPMDGDGLTPVAAVPTLLEAARTGYITACALEEDGGVLRVDCGDPEGTPGTGTETALWFDAATHALLKGEISVDGFRAILCEFSDFTGN</sequence>
<dbReference type="AlphaFoldDB" id="A0A0H5Q3F9"/>
<evidence type="ECO:0000313" key="1">
    <source>
        <dbReference type="EMBL" id="CRY96418.1"/>
    </source>
</evidence>